<reference evidence="1" key="1">
    <citation type="journal article" date="2019" name="Sci. Rep.">
        <title>Draft genome of Tanacetum cinerariifolium, the natural source of mosquito coil.</title>
        <authorList>
            <person name="Yamashiro T."/>
            <person name="Shiraishi A."/>
            <person name="Satake H."/>
            <person name="Nakayama K."/>
        </authorList>
    </citation>
    <scope>NUCLEOTIDE SEQUENCE</scope>
</reference>
<proteinExistence type="predicted"/>
<dbReference type="EMBL" id="BKCJ011241111">
    <property type="protein sequence ID" value="GFD08820.1"/>
    <property type="molecule type" value="Genomic_DNA"/>
</dbReference>
<evidence type="ECO:0000313" key="1">
    <source>
        <dbReference type="EMBL" id="GFD08820.1"/>
    </source>
</evidence>
<dbReference type="AlphaFoldDB" id="A0A699TG59"/>
<protein>
    <submittedName>
        <fullName evidence="1">Uncharacterized protein</fullName>
    </submittedName>
</protein>
<name>A0A699TG59_TANCI</name>
<accession>A0A699TG59</accession>
<sequence>MMWGLHKAFYMESQRQIAQLYSLAPVSGARRGGWRQRLSQAVHFPSRDEVYRFLDQTVRPAIEDVTAVFVEKGLSMRVQQTQRRGIQGLRRVTQPDPAIEIGGLRCSGGDA</sequence>
<gene>
    <name evidence="1" type="ORF">Tci_880789</name>
</gene>
<comment type="caution">
    <text evidence="1">The sequence shown here is derived from an EMBL/GenBank/DDBJ whole genome shotgun (WGS) entry which is preliminary data.</text>
</comment>
<organism evidence="1">
    <name type="scientific">Tanacetum cinerariifolium</name>
    <name type="common">Dalmatian daisy</name>
    <name type="synonym">Chrysanthemum cinerariifolium</name>
    <dbReference type="NCBI Taxonomy" id="118510"/>
    <lineage>
        <taxon>Eukaryota</taxon>
        <taxon>Viridiplantae</taxon>
        <taxon>Streptophyta</taxon>
        <taxon>Embryophyta</taxon>
        <taxon>Tracheophyta</taxon>
        <taxon>Spermatophyta</taxon>
        <taxon>Magnoliopsida</taxon>
        <taxon>eudicotyledons</taxon>
        <taxon>Gunneridae</taxon>
        <taxon>Pentapetalae</taxon>
        <taxon>asterids</taxon>
        <taxon>campanulids</taxon>
        <taxon>Asterales</taxon>
        <taxon>Asteraceae</taxon>
        <taxon>Asteroideae</taxon>
        <taxon>Anthemideae</taxon>
        <taxon>Anthemidinae</taxon>
        <taxon>Tanacetum</taxon>
    </lineage>
</organism>